<accession>X1G3J8</accession>
<proteinExistence type="predicted"/>
<protein>
    <submittedName>
        <fullName evidence="1">Uncharacterized protein</fullName>
    </submittedName>
</protein>
<dbReference type="AlphaFoldDB" id="X1G3J8"/>
<comment type="caution">
    <text evidence="1">The sequence shown here is derived from an EMBL/GenBank/DDBJ whole genome shotgun (WGS) entry which is preliminary data.</text>
</comment>
<sequence length="42" mass="4548">MAEGRFFSGKYGSDSMSVVLNEAAVRSLGFKHPVDQNLMSIA</sequence>
<reference evidence="1" key="1">
    <citation type="journal article" date="2014" name="Front. Microbiol.">
        <title>High frequency of phylogenetically diverse reductive dehalogenase-homologous genes in deep subseafloor sedimentary metagenomes.</title>
        <authorList>
            <person name="Kawai M."/>
            <person name="Futagami T."/>
            <person name="Toyoda A."/>
            <person name="Takaki Y."/>
            <person name="Nishi S."/>
            <person name="Hori S."/>
            <person name="Arai W."/>
            <person name="Tsubouchi T."/>
            <person name="Morono Y."/>
            <person name="Uchiyama I."/>
            <person name="Ito T."/>
            <person name="Fujiyama A."/>
            <person name="Inagaki F."/>
            <person name="Takami H."/>
        </authorList>
    </citation>
    <scope>NUCLEOTIDE SEQUENCE</scope>
    <source>
        <strain evidence="1">Expedition CK06-06</strain>
    </source>
</reference>
<name>X1G3J8_9ZZZZ</name>
<dbReference type="EMBL" id="BARU01002390">
    <property type="protein sequence ID" value="GAH27593.1"/>
    <property type="molecule type" value="Genomic_DNA"/>
</dbReference>
<gene>
    <name evidence="1" type="ORF">S03H2_05663</name>
</gene>
<evidence type="ECO:0000313" key="1">
    <source>
        <dbReference type="EMBL" id="GAH27593.1"/>
    </source>
</evidence>
<feature type="non-terminal residue" evidence="1">
    <location>
        <position position="42"/>
    </location>
</feature>
<organism evidence="1">
    <name type="scientific">marine sediment metagenome</name>
    <dbReference type="NCBI Taxonomy" id="412755"/>
    <lineage>
        <taxon>unclassified sequences</taxon>
        <taxon>metagenomes</taxon>
        <taxon>ecological metagenomes</taxon>
    </lineage>
</organism>